<accession>A0A0C9T5Y9</accession>
<gene>
    <name evidence="2" type="ORF">PAXINDRAFT_84939</name>
</gene>
<dbReference type="OrthoDB" id="3256870at2759"/>
<protein>
    <submittedName>
        <fullName evidence="2">Uncharacterized protein</fullName>
    </submittedName>
</protein>
<sequence>MLHPSTSPSSIGTSPLHMLAYDQSKVNPGHLYVRQPHTIQIIQLVEGPPPPRRISSVIESSSASSSSASSCPSTSDSEAECSSYCSSIVTPDESSHDREPAPWTDDTYTTRMKRVYDWRDGFTKATNSRISPLKRKVNQHQTDDDMVSHCSKRSRSRDGHSIPRLIGYPCPACDTPFPTPQSLRKHGRTLNVSEACRIAVEYNFE</sequence>
<dbReference type="Proteomes" id="UP000053647">
    <property type="component" value="Unassembled WGS sequence"/>
</dbReference>
<proteinExistence type="predicted"/>
<reference evidence="3" key="2">
    <citation type="submission" date="2015-01" db="EMBL/GenBank/DDBJ databases">
        <title>Evolutionary Origins and Diversification of the Mycorrhizal Mutualists.</title>
        <authorList>
            <consortium name="DOE Joint Genome Institute"/>
            <consortium name="Mycorrhizal Genomics Consortium"/>
            <person name="Kohler A."/>
            <person name="Kuo A."/>
            <person name="Nagy L.G."/>
            <person name="Floudas D."/>
            <person name="Copeland A."/>
            <person name="Barry K.W."/>
            <person name="Cichocki N."/>
            <person name="Veneault-Fourrey C."/>
            <person name="LaButti K."/>
            <person name="Lindquist E.A."/>
            <person name="Lipzen A."/>
            <person name="Lundell T."/>
            <person name="Morin E."/>
            <person name="Murat C."/>
            <person name="Riley R."/>
            <person name="Ohm R."/>
            <person name="Sun H."/>
            <person name="Tunlid A."/>
            <person name="Henrissat B."/>
            <person name="Grigoriev I.V."/>
            <person name="Hibbett D.S."/>
            <person name="Martin F."/>
        </authorList>
    </citation>
    <scope>NUCLEOTIDE SEQUENCE [LARGE SCALE GENOMIC DNA]</scope>
    <source>
        <strain evidence="3">ATCC 200175</strain>
    </source>
</reference>
<feature type="compositionally biased region" description="Low complexity" evidence="1">
    <location>
        <begin position="55"/>
        <end position="76"/>
    </location>
</feature>
<reference evidence="2 3" key="1">
    <citation type="submission" date="2014-06" db="EMBL/GenBank/DDBJ databases">
        <authorList>
            <consortium name="DOE Joint Genome Institute"/>
            <person name="Kuo A."/>
            <person name="Kohler A."/>
            <person name="Nagy L.G."/>
            <person name="Floudas D."/>
            <person name="Copeland A."/>
            <person name="Barry K.W."/>
            <person name="Cichocki N."/>
            <person name="Veneault-Fourrey C."/>
            <person name="LaButti K."/>
            <person name="Lindquist E.A."/>
            <person name="Lipzen A."/>
            <person name="Lundell T."/>
            <person name="Morin E."/>
            <person name="Murat C."/>
            <person name="Sun H."/>
            <person name="Tunlid A."/>
            <person name="Henrissat B."/>
            <person name="Grigoriev I.V."/>
            <person name="Hibbett D.S."/>
            <person name="Martin F."/>
            <person name="Nordberg H.P."/>
            <person name="Cantor M.N."/>
            <person name="Hua S.X."/>
        </authorList>
    </citation>
    <scope>NUCLEOTIDE SEQUENCE [LARGE SCALE GENOMIC DNA]</scope>
    <source>
        <strain evidence="2 3">ATCC 200175</strain>
    </source>
</reference>
<organism evidence="2 3">
    <name type="scientific">Paxillus involutus ATCC 200175</name>
    <dbReference type="NCBI Taxonomy" id="664439"/>
    <lineage>
        <taxon>Eukaryota</taxon>
        <taxon>Fungi</taxon>
        <taxon>Dikarya</taxon>
        <taxon>Basidiomycota</taxon>
        <taxon>Agaricomycotina</taxon>
        <taxon>Agaricomycetes</taxon>
        <taxon>Agaricomycetidae</taxon>
        <taxon>Boletales</taxon>
        <taxon>Paxilineae</taxon>
        <taxon>Paxillaceae</taxon>
        <taxon>Paxillus</taxon>
    </lineage>
</organism>
<dbReference type="HOGENOM" id="CLU_097241_0_0_1"/>
<evidence type="ECO:0000313" key="2">
    <source>
        <dbReference type="EMBL" id="KIJ11120.1"/>
    </source>
</evidence>
<evidence type="ECO:0000256" key="1">
    <source>
        <dbReference type="SAM" id="MobiDB-lite"/>
    </source>
</evidence>
<feature type="region of interest" description="Disordered" evidence="1">
    <location>
        <begin position="136"/>
        <end position="161"/>
    </location>
</feature>
<name>A0A0C9T5Y9_PAXIN</name>
<dbReference type="EMBL" id="KN819386">
    <property type="protein sequence ID" value="KIJ11120.1"/>
    <property type="molecule type" value="Genomic_DNA"/>
</dbReference>
<evidence type="ECO:0000313" key="3">
    <source>
        <dbReference type="Proteomes" id="UP000053647"/>
    </source>
</evidence>
<keyword evidence="3" id="KW-1185">Reference proteome</keyword>
<feature type="region of interest" description="Disordered" evidence="1">
    <location>
        <begin position="46"/>
        <end position="76"/>
    </location>
</feature>
<dbReference type="AlphaFoldDB" id="A0A0C9T5Y9"/>